<dbReference type="RefSeq" id="WP_110095881.1">
    <property type="nucleotide sequence ID" value="NZ_NKUE01000008.1"/>
</dbReference>
<dbReference type="InterPro" id="IPR009003">
    <property type="entry name" value="Peptidase_S1_PA"/>
</dbReference>
<protein>
    <recommendedName>
        <fullName evidence="3">Serine protease</fullName>
    </recommendedName>
</protein>
<proteinExistence type="predicted"/>
<dbReference type="OrthoDB" id="7282694at2"/>
<name>A0A2S3VZK3_9PROT</name>
<accession>A0A2S3VZK3</accession>
<dbReference type="EMBL" id="POTC01000035">
    <property type="protein sequence ID" value="POF62041.1"/>
    <property type="molecule type" value="Genomic_DNA"/>
</dbReference>
<dbReference type="AlphaFoldDB" id="A0A2S3VZK3"/>
<evidence type="ECO:0000313" key="1">
    <source>
        <dbReference type="EMBL" id="POF62041.1"/>
    </source>
</evidence>
<evidence type="ECO:0000313" key="2">
    <source>
        <dbReference type="Proteomes" id="UP000237344"/>
    </source>
</evidence>
<sequence length="341" mass="37290">MTRLLRALRDFVRREWMLSFTLLLFAYTVVVVLGHRFGPFTIAHTDMVRHGGPDIVSDGSCFDGQRLTPTERPALDAAVLLYVHFPGEDGAESGSGTVIHDSHDAAGHNRVLTVRHVLEKATRTHGVVDVFDRFGNFLGQGVQDPATVLSDASLAQEPEAAVRGHKGDGGVLLDMVHASRGYDRIRGLDIAPALYQGIMTGWFSDPAALMPGSSGSALLDPNNRIIGVVEGIETLTSVFRTQLMAHDMHAFVELHHRHADDGQVYSFYHGAQAYFMPVSGPGVLDVLQLHPAVAPPEQTYDVHVIGFPKMACVIYHGRVYPRDSRPPLLAIARVWHLLSGL</sequence>
<keyword evidence="2" id="KW-1185">Reference proteome</keyword>
<gene>
    <name evidence="1" type="ORF">KMAL_23220</name>
</gene>
<dbReference type="Proteomes" id="UP000237344">
    <property type="component" value="Unassembled WGS sequence"/>
</dbReference>
<reference evidence="1 2" key="1">
    <citation type="submission" date="2018-01" db="EMBL/GenBank/DDBJ databases">
        <title>Draft Genome Sequence of Komagataeibacter maltaceti LMG 1529, a Vinegar Producing Acetic Acid Bacterium Isolated from Malt Vinegar Brewery Acetifiers.</title>
        <authorList>
            <person name="Zhang Q."/>
            <person name="Hollensteiner J."/>
            <person name="Poehlein A."/>
            <person name="Daniel R."/>
        </authorList>
    </citation>
    <scope>NUCLEOTIDE SEQUENCE [LARGE SCALE GENOMIC DNA]</scope>
    <source>
        <strain evidence="1 2">LMG 1529</strain>
    </source>
</reference>
<dbReference type="SUPFAM" id="SSF50494">
    <property type="entry name" value="Trypsin-like serine proteases"/>
    <property type="match status" value="1"/>
</dbReference>
<comment type="caution">
    <text evidence="1">The sequence shown here is derived from an EMBL/GenBank/DDBJ whole genome shotgun (WGS) entry which is preliminary data.</text>
</comment>
<evidence type="ECO:0008006" key="3">
    <source>
        <dbReference type="Google" id="ProtNLM"/>
    </source>
</evidence>
<organism evidence="1 2">
    <name type="scientific">Novacetimonas maltaceti</name>
    <dbReference type="NCBI Taxonomy" id="1203393"/>
    <lineage>
        <taxon>Bacteria</taxon>
        <taxon>Pseudomonadati</taxon>
        <taxon>Pseudomonadota</taxon>
        <taxon>Alphaproteobacteria</taxon>
        <taxon>Acetobacterales</taxon>
        <taxon>Acetobacteraceae</taxon>
        <taxon>Novacetimonas</taxon>
    </lineage>
</organism>